<dbReference type="NCBIfam" id="NF009048">
    <property type="entry name" value="PRK12382.1"/>
    <property type="match status" value="1"/>
</dbReference>
<dbReference type="PROSITE" id="PS50850">
    <property type="entry name" value="MFS"/>
    <property type="match status" value="1"/>
</dbReference>
<dbReference type="Proteomes" id="UP000246085">
    <property type="component" value="Chromosome BRAD3257"/>
</dbReference>
<dbReference type="InterPro" id="IPR011701">
    <property type="entry name" value="MFS"/>
</dbReference>
<dbReference type="InterPro" id="IPR036259">
    <property type="entry name" value="MFS_trans_sf"/>
</dbReference>
<feature type="transmembrane region" description="Helical" evidence="4">
    <location>
        <begin position="283"/>
        <end position="302"/>
    </location>
</feature>
<proteinExistence type="predicted"/>
<dbReference type="NCBIfam" id="NF003477">
    <property type="entry name" value="PRK05122.1"/>
    <property type="match status" value="1"/>
</dbReference>
<accession>A0A2U3Q4Y7</accession>
<evidence type="ECO:0000256" key="1">
    <source>
        <dbReference type="ARBA" id="ARBA00022692"/>
    </source>
</evidence>
<dbReference type="KEGG" id="bvz:BRAD3257_5539"/>
<evidence type="ECO:0000256" key="3">
    <source>
        <dbReference type="ARBA" id="ARBA00023136"/>
    </source>
</evidence>
<name>A0A2U3Q4Y7_9BRAD</name>
<dbReference type="EMBL" id="LS398110">
    <property type="protein sequence ID" value="SPP96481.1"/>
    <property type="molecule type" value="Genomic_DNA"/>
</dbReference>
<evidence type="ECO:0000313" key="6">
    <source>
        <dbReference type="Proteomes" id="UP000246085"/>
    </source>
</evidence>
<evidence type="ECO:0000256" key="2">
    <source>
        <dbReference type="ARBA" id="ARBA00022989"/>
    </source>
</evidence>
<protein>
    <submittedName>
        <fullName evidence="5">Uncharacterized protein</fullName>
    </submittedName>
</protein>
<feature type="transmembrane region" description="Helical" evidence="4">
    <location>
        <begin position="112"/>
        <end position="139"/>
    </location>
</feature>
<feature type="transmembrane region" description="Helical" evidence="4">
    <location>
        <begin position="151"/>
        <end position="170"/>
    </location>
</feature>
<dbReference type="GO" id="GO:0022857">
    <property type="term" value="F:transmembrane transporter activity"/>
    <property type="evidence" value="ECO:0007669"/>
    <property type="project" value="InterPro"/>
</dbReference>
<dbReference type="SUPFAM" id="SSF103473">
    <property type="entry name" value="MFS general substrate transporter"/>
    <property type="match status" value="1"/>
</dbReference>
<evidence type="ECO:0000313" key="5">
    <source>
        <dbReference type="EMBL" id="SPP96481.1"/>
    </source>
</evidence>
<dbReference type="InterPro" id="IPR020846">
    <property type="entry name" value="MFS_dom"/>
</dbReference>
<feature type="transmembrane region" description="Helical" evidence="4">
    <location>
        <begin position="371"/>
        <end position="392"/>
    </location>
</feature>
<keyword evidence="3 4" id="KW-0472">Membrane</keyword>
<accession>A0A4Q0R5H2</accession>
<feature type="transmembrane region" description="Helical" evidence="4">
    <location>
        <begin position="253"/>
        <end position="271"/>
    </location>
</feature>
<evidence type="ECO:0000256" key="4">
    <source>
        <dbReference type="SAM" id="Phobius"/>
    </source>
</evidence>
<dbReference type="PANTHER" id="PTHR23531:SF1">
    <property type="entry name" value="QUINOLENE RESISTANCE PROTEIN NORA"/>
    <property type="match status" value="1"/>
</dbReference>
<dbReference type="Gene3D" id="1.20.1250.20">
    <property type="entry name" value="MFS general substrate transporter like domains"/>
    <property type="match status" value="2"/>
</dbReference>
<feature type="transmembrane region" description="Helical" evidence="4">
    <location>
        <begin position="176"/>
        <end position="204"/>
    </location>
</feature>
<dbReference type="PANTHER" id="PTHR23531">
    <property type="entry name" value="QUINOLENE RESISTANCE PROTEIN NORA"/>
    <property type="match status" value="1"/>
</dbReference>
<sequence>MSVTVMQAPASAPSVTATLAPIMGVVFVGFLIIGVAMPVLPLHVHDGLGFGPFVVGLVAGSQFAASLISRPWAGHFSDARGAKRGIIAGLLAAAAAGLLYLLSFGFSGSPLISVVILLAGRALLGGAESFIITAAVSWGLALSHSSNTGKVIAWVGSAMFAAFAIGAPAGSAVYAAYGFAAISLATTLAPLVALPLVALLPAVAPGKHARASFVEVIGAVWVPGLGSALGSVGFGAVTTFVALLFAARGWANGWAAYTAYAVAFILARVFFSHLADRIGGAKVALVCAAIEAVGQALIWLAIRPEMALVGAALTGFGFSLVYPGFGVEAVRRVPAESRGLAMGAYTAFLDLAQGLTSPALGLIAAGSRLNALFLVSSVTVLCASLVAWWLIANPSTLEGSPQ</sequence>
<feature type="transmembrane region" description="Helical" evidence="4">
    <location>
        <begin position="85"/>
        <end position="106"/>
    </location>
</feature>
<feature type="transmembrane region" description="Helical" evidence="4">
    <location>
        <begin position="216"/>
        <end position="247"/>
    </location>
</feature>
<dbReference type="InterPro" id="IPR052714">
    <property type="entry name" value="MFS_Exporter"/>
</dbReference>
<organism evidence="5 6">
    <name type="scientific">Bradyrhizobium vignae</name>
    <dbReference type="NCBI Taxonomy" id="1549949"/>
    <lineage>
        <taxon>Bacteria</taxon>
        <taxon>Pseudomonadati</taxon>
        <taxon>Pseudomonadota</taxon>
        <taxon>Alphaproteobacteria</taxon>
        <taxon>Hyphomicrobiales</taxon>
        <taxon>Nitrobacteraceae</taxon>
        <taxon>Bradyrhizobium</taxon>
    </lineage>
</organism>
<keyword evidence="2 4" id="KW-1133">Transmembrane helix</keyword>
<dbReference type="OrthoDB" id="322544at2"/>
<dbReference type="Pfam" id="PF07690">
    <property type="entry name" value="MFS_1"/>
    <property type="match status" value="2"/>
</dbReference>
<reference evidence="5 6" key="1">
    <citation type="submission" date="2018-03" db="EMBL/GenBank/DDBJ databases">
        <authorList>
            <person name="Gully D."/>
        </authorList>
    </citation>
    <scope>NUCLEOTIDE SEQUENCE [LARGE SCALE GENOMIC DNA]</scope>
    <source>
        <strain evidence="5">ORS3257</strain>
    </source>
</reference>
<keyword evidence="1 4" id="KW-0812">Transmembrane</keyword>
<feature type="transmembrane region" description="Helical" evidence="4">
    <location>
        <begin position="49"/>
        <end position="73"/>
    </location>
</feature>
<dbReference type="RefSeq" id="WP_122404075.1">
    <property type="nucleotide sequence ID" value="NZ_LS398110.1"/>
</dbReference>
<feature type="transmembrane region" description="Helical" evidence="4">
    <location>
        <begin position="308"/>
        <end position="330"/>
    </location>
</feature>
<dbReference type="AlphaFoldDB" id="A0A2U3Q4Y7"/>
<gene>
    <name evidence="5" type="ORF">BRAD3257_5539</name>
</gene>
<feature type="transmembrane region" description="Helical" evidence="4">
    <location>
        <begin position="12"/>
        <end position="37"/>
    </location>
</feature>